<dbReference type="Proteomes" id="UP001151760">
    <property type="component" value="Unassembled WGS sequence"/>
</dbReference>
<organism evidence="1 2">
    <name type="scientific">Tanacetum coccineum</name>
    <dbReference type="NCBI Taxonomy" id="301880"/>
    <lineage>
        <taxon>Eukaryota</taxon>
        <taxon>Viridiplantae</taxon>
        <taxon>Streptophyta</taxon>
        <taxon>Embryophyta</taxon>
        <taxon>Tracheophyta</taxon>
        <taxon>Spermatophyta</taxon>
        <taxon>Magnoliopsida</taxon>
        <taxon>eudicotyledons</taxon>
        <taxon>Gunneridae</taxon>
        <taxon>Pentapetalae</taxon>
        <taxon>asterids</taxon>
        <taxon>campanulids</taxon>
        <taxon>Asterales</taxon>
        <taxon>Asteraceae</taxon>
        <taxon>Asteroideae</taxon>
        <taxon>Anthemideae</taxon>
        <taxon>Anthemidinae</taxon>
        <taxon>Tanacetum</taxon>
    </lineage>
</organism>
<protein>
    <recommendedName>
        <fullName evidence="3">Band 7 domain-containing protein</fullName>
    </recommendedName>
</protein>
<keyword evidence="2" id="KW-1185">Reference proteome</keyword>
<proteinExistence type="predicted"/>
<dbReference type="EMBL" id="BQNB010020176">
    <property type="protein sequence ID" value="GJT93148.1"/>
    <property type="molecule type" value="Genomic_DNA"/>
</dbReference>
<accession>A0ABQ5HZ53</accession>
<comment type="caution">
    <text evidence="1">The sequence shown here is derived from an EMBL/GenBank/DDBJ whole genome shotgun (WGS) entry which is preliminary data.</text>
</comment>
<reference evidence="1" key="2">
    <citation type="submission" date="2022-01" db="EMBL/GenBank/DDBJ databases">
        <authorList>
            <person name="Yamashiro T."/>
            <person name="Shiraishi A."/>
            <person name="Satake H."/>
            <person name="Nakayama K."/>
        </authorList>
    </citation>
    <scope>NUCLEOTIDE SEQUENCE</scope>
</reference>
<evidence type="ECO:0000313" key="1">
    <source>
        <dbReference type="EMBL" id="GJT93148.1"/>
    </source>
</evidence>
<sequence>MLYHVGVRNYKYMSMNIYGALNKVAYKSEPRFHELRVMDGPTIPVFAEENLGDLIDIRVDIIHLEPVAAVAFPAAAVMRIQAQYGEAIRGVQEHLLGVPIQIQTAETIKKITHNRKRQVRIEMEQQLAAVQKSQRED</sequence>
<evidence type="ECO:0000313" key="2">
    <source>
        <dbReference type="Proteomes" id="UP001151760"/>
    </source>
</evidence>
<name>A0ABQ5HZ53_9ASTR</name>
<gene>
    <name evidence="1" type="ORF">Tco_1081993</name>
</gene>
<reference evidence="1" key="1">
    <citation type="journal article" date="2022" name="Int. J. Mol. Sci.">
        <title>Draft Genome of Tanacetum Coccineum: Genomic Comparison of Closely Related Tanacetum-Family Plants.</title>
        <authorList>
            <person name="Yamashiro T."/>
            <person name="Shiraishi A."/>
            <person name="Nakayama K."/>
            <person name="Satake H."/>
        </authorList>
    </citation>
    <scope>NUCLEOTIDE SEQUENCE</scope>
</reference>
<evidence type="ECO:0008006" key="3">
    <source>
        <dbReference type="Google" id="ProtNLM"/>
    </source>
</evidence>